<accession>A0ABW3CEF4</accession>
<organism evidence="1 2">
    <name type="scientific">Actinomadura adrarensis</name>
    <dbReference type="NCBI Taxonomy" id="1819600"/>
    <lineage>
        <taxon>Bacteria</taxon>
        <taxon>Bacillati</taxon>
        <taxon>Actinomycetota</taxon>
        <taxon>Actinomycetes</taxon>
        <taxon>Streptosporangiales</taxon>
        <taxon>Thermomonosporaceae</taxon>
        <taxon>Actinomadura</taxon>
    </lineage>
</organism>
<proteinExistence type="predicted"/>
<protein>
    <submittedName>
        <fullName evidence="1">Uncharacterized protein</fullName>
    </submittedName>
</protein>
<evidence type="ECO:0000313" key="1">
    <source>
        <dbReference type="EMBL" id="MFD0852315.1"/>
    </source>
</evidence>
<dbReference type="EMBL" id="JBHTIR010001244">
    <property type="protein sequence ID" value="MFD0852315.1"/>
    <property type="molecule type" value="Genomic_DNA"/>
</dbReference>
<sequence>MTRTRVPWRTEHMPDGAVRATIGDLDAVPKDPAAERVTDHRSPSSPHECETVRYLPVRGWWCRTTVEPIRVSGEIVVSSAKPSARIHGTGFSTRCSNRPGRMRQRFQIERDSWSGWRLYGKPHTTTWTSGQAASMRAVSEPCPTGRVGTYDYRLSVRLETDHVPAGDVPAASAEIRTH</sequence>
<name>A0ABW3CEF4_9ACTN</name>
<gene>
    <name evidence="1" type="ORF">ACFQ07_08780</name>
</gene>
<keyword evidence="2" id="KW-1185">Reference proteome</keyword>
<dbReference type="Proteomes" id="UP001597083">
    <property type="component" value="Unassembled WGS sequence"/>
</dbReference>
<feature type="non-terminal residue" evidence="1">
    <location>
        <position position="178"/>
    </location>
</feature>
<reference evidence="2" key="1">
    <citation type="journal article" date="2019" name="Int. J. Syst. Evol. Microbiol.">
        <title>The Global Catalogue of Microorganisms (GCM) 10K type strain sequencing project: providing services to taxonomists for standard genome sequencing and annotation.</title>
        <authorList>
            <consortium name="The Broad Institute Genomics Platform"/>
            <consortium name="The Broad Institute Genome Sequencing Center for Infectious Disease"/>
            <person name="Wu L."/>
            <person name="Ma J."/>
        </authorList>
    </citation>
    <scope>NUCLEOTIDE SEQUENCE [LARGE SCALE GENOMIC DNA]</scope>
    <source>
        <strain evidence="2">JCM 31696</strain>
    </source>
</reference>
<evidence type="ECO:0000313" key="2">
    <source>
        <dbReference type="Proteomes" id="UP001597083"/>
    </source>
</evidence>
<comment type="caution">
    <text evidence="1">The sequence shown here is derived from an EMBL/GenBank/DDBJ whole genome shotgun (WGS) entry which is preliminary data.</text>
</comment>